<proteinExistence type="predicted"/>
<reference evidence="1 2" key="1">
    <citation type="submission" date="2020-02" db="EMBL/GenBank/DDBJ databases">
        <title>Draft genome sequence of Haematococcus lacustris strain NIES-144.</title>
        <authorList>
            <person name="Morimoto D."/>
            <person name="Nakagawa S."/>
            <person name="Yoshida T."/>
            <person name="Sawayama S."/>
        </authorList>
    </citation>
    <scope>NUCLEOTIDE SEQUENCE [LARGE SCALE GENOMIC DNA]</scope>
    <source>
        <strain evidence="1 2">NIES-144</strain>
    </source>
</reference>
<dbReference type="EMBL" id="BLLF01000287">
    <property type="protein sequence ID" value="GFH10104.1"/>
    <property type="molecule type" value="Genomic_DNA"/>
</dbReference>
<evidence type="ECO:0000313" key="1">
    <source>
        <dbReference type="EMBL" id="GFH10104.1"/>
    </source>
</evidence>
<dbReference type="AlphaFoldDB" id="A0A699YTJ6"/>
<evidence type="ECO:0000313" key="2">
    <source>
        <dbReference type="Proteomes" id="UP000485058"/>
    </source>
</evidence>
<name>A0A699YTJ6_HAELA</name>
<gene>
    <name evidence="1" type="ORF">HaLaN_05355</name>
</gene>
<comment type="caution">
    <text evidence="1">The sequence shown here is derived from an EMBL/GenBank/DDBJ whole genome shotgun (WGS) entry which is preliminary data.</text>
</comment>
<keyword evidence="2" id="KW-1185">Reference proteome</keyword>
<dbReference type="Proteomes" id="UP000485058">
    <property type="component" value="Unassembled WGS sequence"/>
</dbReference>
<accession>A0A699YTJ6</accession>
<organism evidence="1 2">
    <name type="scientific">Haematococcus lacustris</name>
    <name type="common">Green alga</name>
    <name type="synonym">Haematococcus pluvialis</name>
    <dbReference type="NCBI Taxonomy" id="44745"/>
    <lineage>
        <taxon>Eukaryota</taxon>
        <taxon>Viridiplantae</taxon>
        <taxon>Chlorophyta</taxon>
        <taxon>core chlorophytes</taxon>
        <taxon>Chlorophyceae</taxon>
        <taxon>CS clade</taxon>
        <taxon>Chlamydomonadales</taxon>
        <taxon>Haematococcaceae</taxon>
        <taxon>Haematococcus</taxon>
    </lineage>
</organism>
<sequence>MEGGWKLGEEWGGGVSIENPHVQRLSYCKLIEADLLQRLPSGRGHSVTRDVTPQPQPVPPELAGGLVPWQHNLRNHPAYRPVAHWHNSHYLSPQYGIGCHWRSNQAG</sequence>
<protein>
    <submittedName>
        <fullName evidence="1">TPR_REGION domain-containing protein</fullName>
    </submittedName>
</protein>